<dbReference type="Proteomes" id="UP001231915">
    <property type="component" value="Unassembled WGS sequence"/>
</dbReference>
<proteinExistence type="predicted"/>
<dbReference type="EMBL" id="JASJUT010000017">
    <property type="protein sequence ID" value="MDK2598360.1"/>
    <property type="molecule type" value="Genomic_DNA"/>
</dbReference>
<gene>
    <name evidence="2" type="ORF">QNM18_25220</name>
</gene>
<keyword evidence="3" id="KW-1185">Reference proteome</keyword>
<sequence length="374" mass="41928">MTIQALLGLDTDFLPVKSDPKPAGEMAFSMMFFSDIRKDITSSEKYDFITALTQFADQAKFTAVYLPERHFHEFGAIFPNSAVMAAYLIPQTKHIRFRTAGVSLPLHHPAEVVEWWAMNDILSNGRVDLGFGSGWNKPDFIYAPHNYDDRREKMTEQISIVKRLWAGESVEFEGPDNTSYATKVYPRPIQKSLNVWMLVAQNDKGFEQAGASGHNVFTMLYGVDLASMERKINIYRAARKRAGFDPESGVVTLMLHTLIGDSISQVKRAVESPFKAYIRSSMEAHLASDSLQKKGAAEFGEQDKDSILEYAFQRYFKTGALFGTVEDGKRIVKQAQDIGVNEIACLMDFGVDYASVKDSLPHLEQLVAAYTGVK</sequence>
<name>A0ABT7ETH1_9GAMM</name>
<dbReference type="NCBIfam" id="TIGR04020">
    <property type="entry name" value="seco_metab_LLM"/>
    <property type="match status" value="1"/>
</dbReference>
<protein>
    <submittedName>
        <fullName evidence="2">LLM class flavin-dependent oxidoreductase</fullName>
    </submittedName>
</protein>
<dbReference type="InterPro" id="IPR036661">
    <property type="entry name" value="Luciferase-like_sf"/>
</dbReference>
<dbReference type="PANTHER" id="PTHR30137">
    <property type="entry name" value="LUCIFERASE-LIKE MONOOXYGENASE"/>
    <property type="match status" value="1"/>
</dbReference>
<dbReference type="InterPro" id="IPR011251">
    <property type="entry name" value="Luciferase-like_dom"/>
</dbReference>
<dbReference type="RefSeq" id="WP_211013257.1">
    <property type="nucleotide sequence ID" value="NZ_JASJUT010000017.1"/>
</dbReference>
<accession>A0ABT7ETH1</accession>
<organism evidence="2 3">
    <name type="scientific">Pseudoalteromonas obscura</name>
    <dbReference type="NCBI Taxonomy" id="3048491"/>
    <lineage>
        <taxon>Bacteria</taxon>
        <taxon>Pseudomonadati</taxon>
        <taxon>Pseudomonadota</taxon>
        <taxon>Gammaproteobacteria</taxon>
        <taxon>Alteromonadales</taxon>
        <taxon>Pseudoalteromonadaceae</taxon>
        <taxon>Pseudoalteromonas</taxon>
    </lineage>
</organism>
<dbReference type="SUPFAM" id="SSF51679">
    <property type="entry name" value="Bacterial luciferase-like"/>
    <property type="match status" value="1"/>
</dbReference>
<comment type="caution">
    <text evidence="2">The sequence shown here is derived from an EMBL/GenBank/DDBJ whole genome shotgun (WGS) entry which is preliminary data.</text>
</comment>
<dbReference type="PANTHER" id="PTHR30137:SF6">
    <property type="entry name" value="LUCIFERASE-LIKE MONOOXYGENASE"/>
    <property type="match status" value="1"/>
</dbReference>
<dbReference type="Gene3D" id="3.20.20.30">
    <property type="entry name" value="Luciferase-like domain"/>
    <property type="match status" value="1"/>
</dbReference>
<reference evidence="2 3" key="1">
    <citation type="submission" date="2023-05" db="EMBL/GenBank/DDBJ databases">
        <title>Pseudoalteromonas ardens sp. nov., Pseudoalteromonas obscura sp. nov., and Pseudoalteromonas umbrosa sp. nov., isolated from the coral Montipora capitata.</title>
        <authorList>
            <person name="Thomas E.M."/>
            <person name="Smith E.M."/>
            <person name="Papke E."/>
            <person name="Shlafstein M.D."/>
            <person name="Oline D.K."/>
            <person name="Videau P."/>
            <person name="Saw J.H."/>
            <person name="Strangman W.K."/>
            <person name="Ushijima B."/>
        </authorList>
    </citation>
    <scope>NUCLEOTIDE SEQUENCE [LARGE SCALE GENOMIC DNA]</scope>
    <source>
        <strain evidence="2 3">P94</strain>
    </source>
</reference>
<dbReference type="Pfam" id="PF00296">
    <property type="entry name" value="Bac_luciferase"/>
    <property type="match status" value="1"/>
</dbReference>
<evidence type="ECO:0000313" key="3">
    <source>
        <dbReference type="Proteomes" id="UP001231915"/>
    </source>
</evidence>
<dbReference type="InterPro" id="IPR024011">
    <property type="entry name" value="Biosynth_lucif-like_mOase_dom"/>
</dbReference>
<feature type="domain" description="Luciferase-like" evidence="1">
    <location>
        <begin position="26"/>
        <end position="314"/>
    </location>
</feature>
<dbReference type="InterPro" id="IPR050766">
    <property type="entry name" value="Bact_Lucif_Oxidored"/>
</dbReference>
<evidence type="ECO:0000313" key="2">
    <source>
        <dbReference type="EMBL" id="MDK2598360.1"/>
    </source>
</evidence>
<evidence type="ECO:0000259" key="1">
    <source>
        <dbReference type="Pfam" id="PF00296"/>
    </source>
</evidence>